<reference evidence="1 2" key="1">
    <citation type="journal article" date="2014" name="Nat. Commun.">
        <title>Multiple recent horizontal transfers of a large genomic region in cheese making fungi.</title>
        <authorList>
            <person name="Cheeseman K."/>
            <person name="Ropars J."/>
            <person name="Renault P."/>
            <person name="Dupont J."/>
            <person name="Gouzy J."/>
            <person name="Branca A."/>
            <person name="Abraham A.L."/>
            <person name="Ceppi M."/>
            <person name="Conseiller E."/>
            <person name="Debuchy R."/>
            <person name="Malagnac F."/>
            <person name="Goarin A."/>
            <person name="Silar P."/>
            <person name="Lacoste S."/>
            <person name="Sallet E."/>
            <person name="Bensimon A."/>
            <person name="Giraud T."/>
            <person name="Brygoo Y."/>
        </authorList>
    </citation>
    <scope>NUCLEOTIDE SEQUENCE [LARGE SCALE GENOMIC DNA]</scope>
    <source>
        <strain evidence="2">FM 013</strain>
    </source>
</reference>
<dbReference type="Proteomes" id="UP000053732">
    <property type="component" value="Unassembled WGS sequence"/>
</dbReference>
<evidence type="ECO:0000313" key="1">
    <source>
        <dbReference type="EMBL" id="CRL31412.1"/>
    </source>
</evidence>
<proteinExistence type="predicted"/>
<organism evidence="1 2">
    <name type="scientific">Penicillium camemberti (strain FM 013)</name>
    <dbReference type="NCBI Taxonomy" id="1429867"/>
    <lineage>
        <taxon>Eukaryota</taxon>
        <taxon>Fungi</taxon>
        <taxon>Dikarya</taxon>
        <taxon>Ascomycota</taxon>
        <taxon>Pezizomycotina</taxon>
        <taxon>Eurotiomycetes</taxon>
        <taxon>Eurotiomycetidae</taxon>
        <taxon>Eurotiales</taxon>
        <taxon>Aspergillaceae</taxon>
        <taxon>Penicillium</taxon>
    </lineage>
</organism>
<gene>
    <name evidence="1" type="ORF">PCAMFM013_S3Jg000023</name>
</gene>
<sequence length="78" mass="8865">MYECGPELAVRLPGEWPSIHERQGLKVQRWILDHKRHRVAVIVRMRNDSSNSCGHDIVCMNDITRIAPEAQGSPTTNS</sequence>
<dbReference type="AlphaFoldDB" id="A0A0G4PZ12"/>
<name>A0A0G4PZ12_PENC3</name>
<dbReference type="EMBL" id="HG793312">
    <property type="protein sequence ID" value="CRL31412.1"/>
    <property type="molecule type" value="Genomic_DNA"/>
</dbReference>
<protein>
    <submittedName>
        <fullName evidence="1">Str. FM013</fullName>
    </submittedName>
</protein>
<evidence type="ECO:0000313" key="2">
    <source>
        <dbReference type="Proteomes" id="UP000053732"/>
    </source>
</evidence>
<keyword evidence="2" id="KW-1185">Reference proteome</keyword>
<accession>A0A0G4PZ12</accession>